<sequence>MTGIILIGLGIILFIAGIIIIYKPTPAEAQTGVVSSFDTSSSNSKPILNNTASNVDKSKWANKKDVSTEENFRKGENFEKYVVKKFNREYFTIKEWTSDKYVDGIYAETNQHPDLVVELALRSKKKSFSIECKWKQSLYNNGIKVATEEQLNRYKKFELERGIPVFMAVGISGEPSRPKELYIIPLKELKNNFIHINDLKKYEKENIEEGFFFDMEEETLR</sequence>
<evidence type="ECO:0008006" key="3">
    <source>
        <dbReference type="Google" id="ProtNLM"/>
    </source>
</evidence>
<keyword evidence="2" id="KW-1185">Reference proteome</keyword>
<dbReference type="InterPro" id="IPR011856">
    <property type="entry name" value="tRNA_endonuc-like_dom_sf"/>
</dbReference>
<name>A0ABP8G172_9BACT</name>
<comment type="caution">
    <text evidence="1">The sequence shown here is derived from an EMBL/GenBank/DDBJ whole genome shotgun (WGS) entry which is preliminary data.</text>
</comment>
<proteinExistence type="predicted"/>
<evidence type="ECO:0000313" key="2">
    <source>
        <dbReference type="Proteomes" id="UP001501844"/>
    </source>
</evidence>
<gene>
    <name evidence="1" type="ORF">GCM10023183_35790</name>
</gene>
<protein>
    <recommendedName>
        <fullName evidence="3">Restriction endonuclease</fullName>
    </recommendedName>
</protein>
<evidence type="ECO:0000313" key="1">
    <source>
        <dbReference type="EMBL" id="GAA4315268.1"/>
    </source>
</evidence>
<dbReference type="EMBL" id="BAABGX010000003">
    <property type="protein sequence ID" value="GAA4315268.1"/>
    <property type="molecule type" value="Genomic_DNA"/>
</dbReference>
<reference evidence="2" key="1">
    <citation type="journal article" date="2019" name="Int. J. Syst. Evol. Microbiol.">
        <title>The Global Catalogue of Microorganisms (GCM) 10K type strain sequencing project: providing services to taxonomists for standard genome sequencing and annotation.</title>
        <authorList>
            <consortium name="The Broad Institute Genomics Platform"/>
            <consortium name="The Broad Institute Genome Sequencing Center for Infectious Disease"/>
            <person name="Wu L."/>
            <person name="Ma J."/>
        </authorList>
    </citation>
    <scope>NUCLEOTIDE SEQUENCE [LARGE SCALE GENOMIC DNA]</scope>
    <source>
        <strain evidence="2">JCM 17917</strain>
    </source>
</reference>
<organism evidence="1 2">
    <name type="scientific">Nibribacter koreensis</name>
    <dbReference type="NCBI Taxonomy" id="1084519"/>
    <lineage>
        <taxon>Bacteria</taxon>
        <taxon>Pseudomonadati</taxon>
        <taxon>Bacteroidota</taxon>
        <taxon>Cytophagia</taxon>
        <taxon>Cytophagales</taxon>
        <taxon>Hymenobacteraceae</taxon>
        <taxon>Nibribacter</taxon>
    </lineage>
</organism>
<accession>A0ABP8G172</accession>
<dbReference type="Gene3D" id="3.40.1350.10">
    <property type="match status" value="1"/>
</dbReference>
<dbReference type="Proteomes" id="UP001501844">
    <property type="component" value="Unassembled WGS sequence"/>
</dbReference>